<name>A0A6J5S618_9CAUD</name>
<reference evidence="1" key="1">
    <citation type="submission" date="2020-05" db="EMBL/GenBank/DDBJ databases">
        <authorList>
            <person name="Chiriac C."/>
            <person name="Salcher M."/>
            <person name="Ghai R."/>
            <person name="Kavagutti S V."/>
        </authorList>
    </citation>
    <scope>NUCLEOTIDE SEQUENCE</scope>
</reference>
<accession>A0A6J5S618</accession>
<sequence length="75" mass="8322">MMGDLKNEIANLQSKKVGRRTRIDEIMQSLSPEDAQDLRAALDDLSVPIVSIIRALANRGYKLCQSSVSNYRGSL</sequence>
<evidence type="ECO:0000313" key="2">
    <source>
        <dbReference type="EMBL" id="CAB5230141.1"/>
    </source>
</evidence>
<protein>
    <submittedName>
        <fullName evidence="1">Uncharacterized protein</fullName>
    </submittedName>
</protein>
<evidence type="ECO:0000313" key="1">
    <source>
        <dbReference type="EMBL" id="CAB4203968.1"/>
    </source>
</evidence>
<dbReference type="EMBL" id="LR798417">
    <property type="protein sequence ID" value="CAB5230141.1"/>
    <property type="molecule type" value="Genomic_DNA"/>
</dbReference>
<proteinExistence type="predicted"/>
<dbReference type="EMBL" id="LR797342">
    <property type="protein sequence ID" value="CAB4203968.1"/>
    <property type="molecule type" value="Genomic_DNA"/>
</dbReference>
<organism evidence="1">
    <name type="scientific">uncultured Caudovirales phage</name>
    <dbReference type="NCBI Taxonomy" id="2100421"/>
    <lineage>
        <taxon>Viruses</taxon>
        <taxon>Duplodnaviria</taxon>
        <taxon>Heunggongvirae</taxon>
        <taxon>Uroviricota</taxon>
        <taxon>Caudoviricetes</taxon>
        <taxon>Peduoviridae</taxon>
        <taxon>Maltschvirus</taxon>
        <taxon>Maltschvirus maltsch</taxon>
    </lineage>
</organism>
<gene>
    <name evidence="1" type="ORF">UFOVP1389_14</name>
    <name evidence="2" type="ORF">UFOVP1566_44</name>
</gene>